<feature type="compositionally biased region" description="Basic and acidic residues" evidence="1">
    <location>
        <begin position="95"/>
        <end position="104"/>
    </location>
</feature>
<evidence type="ECO:0000313" key="2">
    <source>
        <dbReference type="EMBL" id="TKW05589.1"/>
    </source>
</evidence>
<dbReference type="AlphaFoldDB" id="A0A4U6TXK4"/>
<feature type="compositionally biased region" description="Polar residues" evidence="1">
    <location>
        <begin position="105"/>
        <end position="114"/>
    </location>
</feature>
<reference evidence="2" key="1">
    <citation type="submission" date="2019-03" db="EMBL/GenBank/DDBJ databases">
        <title>WGS assembly of Setaria viridis.</title>
        <authorList>
            <person name="Huang P."/>
            <person name="Jenkins J."/>
            <person name="Grimwood J."/>
            <person name="Barry K."/>
            <person name="Healey A."/>
            <person name="Mamidi S."/>
            <person name="Sreedasyam A."/>
            <person name="Shu S."/>
            <person name="Feldman M."/>
            <person name="Wu J."/>
            <person name="Yu Y."/>
            <person name="Chen C."/>
            <person name="Johnson J."/>
            <person name="Rokhsar D."/>
            <person name="Baxter I."/>
            <person name="Schmutz J."/>
            <person name="Brutnell T."/>
            <person name="Kellogg E."/>
        </authorList>
    </citation>
    <scope>NUCLEOTIDE SEQUENCE [LARGE SCALE GENOMIC DNA]</scope>
</reference>
<dbReference type="EMBL" id="CM016558">
    <property type="protein sequence ID" value="TKW05589.1"/>
    <property type="molecule type" value="Genomic_DNA"/>
</dbReference>
<organism evidence="2 3">
    <name type="scientific">Setaria viridis</name>
    <name type="common">Green bristlegrass</name>
    <name type="synonym">Setaria italica subsp. viridis</name>
    <dbReference type="NCBI Taxonomy" id="4556"/>
    <lineage>
        <taxon>Eukaryota</taxon>
        <taxon>Viridiplantae</taxon>
        <taxon>Streptophyta</taxon>
        <taxon>Embryophyta</taxon>
        <taxon>Tracheophyta</taxon>
        <taxon>Spermatophyta</taxon>
        <taxon>Magnoliopsida</taxon>
        <taxon>Liliopsida</taxon>
        <taxon>Poales</taxon>
        <taxon>Poaceae</taxon>
        <taxon>PACMAD clade</taxon>
        <taxon>Panicoideae</taxon>
        <taxon>Panicodae</taxon>
        <taxon>Paniceae</taxon>
        <taxon>Cenchrinae</taxon>
        <taxon>Setaria</taxon>
    </lineage>
</organism>
<dbReference type="Proteomes" id="UP000298652">
    <property type="component" value="Chromosome 7"/>
</dbReference>
<feature type="compositionally biased region" description="Low complexity" evidence="1">
    <location>
        <begin position="42"/>
        <end position="55"/>
    </location>
</feature>
<protein>
    <submittedName>
        <fullName evidence="2">Uncharacterized protein</fullName>
    </submittedName>
</protein>
<accession>A0A4U6TXK4</accession>
<dbReference type="Gramene" id="TKW05589">
    <property type="protein sequence ID" value="TKW05589"/>
    <property type="gene ID" value="SEVIR_7G186425v2"/>
</dbReference>
<feature type="region of interest" description="Disordered" evidence="1">
    <location>
        <begin position="95"/>
        <end position="114"/>
    </location>
</feature>
<sequence length="114" mass="12114">MGDLLSRSAATGGHGDESLRARQDAVASFDDAPARRELLAAASHRAHAAVSHPPSGVDALHAPPVWRAPRRLLLGSPEHGRVLGLLASHSTDVLRDGHHHETPKQSRAQALQII</sequence>
<gene>
    <name evidence="2" type="ORF">SEVIR_7G186425v2</name>
</gene>
<keyword evidence="3" id="KW-1185">Reference proteome</keyword>
<evidence type="ECO:0000256" key="1">
    <source>
        <dbReference type="SAM" id="MobiDB-lite"/>
    </source>
</evidence>
<feature type="region of interest" description="Disordered" evidence="1">
    <location>
        <begin position="1"/>
        <end position="22"/>
    </location>
</feature>
<name>A0A4U6TXK4_SETVI</name>
<feature type="region of interest" description="Disordered" evidence="1">
    <location>
        <begin position="42"/>
        <end position="62"/>
    </location>
</feature>
<proteinExistence type="predicted"/>
<evidence type="ECO:0000313" key="3">
    <source>
        <dbReference type="Proteomes" id="UP000298652"/>
    </source>
</evidence>